<evidence type="ECO:0000313" key="8">
    <source>
        <dbReference type="EMBL" id="CAD7276898.1"/>
    </source>
</evidence>
<evidence type="ECO:0000313" key="9">
    <source>
        <dbReference type="Proteomes" id="UP000678499"/>
    </source>
</evidence>
<name>A0A7R9BKA1_9CRUS</name>
<dbReference type="InterPro" id="IPR031867">
    <property type="entry name" value="MiT/TFE_N"/>
</dbReference>
<protein>
    <recommendedName>
        <fullName evidence="7">MiT/TFE transcription factors N-terminal domain-containing protein</fullName>
    </recommendedName>
</protein>
<feature type="domain" description="MiT/TFE transcription factors N-terminal" evidence="7">
    <location>
        <begin position="202"/>
        <end position="340"/>
    </location>
</feature>
<gene>
    <name evidence="8" type="ORF">NMOB1V02_LOCUS4646</name>
</gene>
<evidence type="ECO:0000256" key="6">
    <source>
        <dbReference type="SAM" id="MobiDB-lite"/>
    </source>
</evidence>
<dbReference type="Proteomes" id="UP000678499">
    <property type="component" value="Unassembled WGS sequence"/>
</dbReference>
<evidence type="ECO:0000259" key="7">
    <source>
        <dbReference type="Pfam" id="PF15951"/>
    </source>
</evidence>
<dbReference type="EMBL" id="OA882780">
    <property type="protein sequence ID" value="CAD7276898.1"/>
    <property type="molecule type" value="Genomic_DNA"/>
</dbReference>
<evidence type="ECO:0000256" key="4">
    <source>
        <dbReference type="ARBA" id="ARBA00023163"/>
    </source>
</evidence>
<dbReference type="Pfam" id="PF15951">
    <property type="entry name" value="MITF_TFEB_C_3_N"/>
    <property type="match status" value="1"/>
</dbReference>
<evidence type="ECO:0000256" key="3">
    <source>
        <dbReference type="ARBA" id="ARBA00023125"/>
    </source>
</evidence>
<sequence length="396" mass="41778">MSAVEDATGRQIREFDEIIARMGIMLGASLAPEISVTSADDTLLGADVGAIIGGGGLQFASRSAPPCLGPKPGEAPVCAQPEAKCIQFCDRSECERKLMLQRQSNFYSSAARALNANLLHPSAAASSKSNFNIPNALCLQDEGPLLAKAPKLTAGLRLWPDRRPCAQSADSAEGSHKAAVPTTRSQTQSNPPTFKTMTPRMRTNLRQELMRQQMVEQEEKLRRASVQARLALHTPSSAPIPASTRPGATVSVPAHILQVNSLLENPTKYHVVHSQKRQVRQYLEEASDSSNDDASAASSAAQTAASSCAASPNLSASALQQRAADKASIACAPASASAVAEEAVREPEADLACAGVALDAELDFPSCLRLDDASSDMGFIPRSDSWVMTRAASGIS</sequence>
<evidence type="ECO:0000256" key="2">
    <source>
        <dbReference type="ARBA" id="ARBA00023015"/>
    </source>
</evidence>
<dbReference type="GO" id="GO:0000981">
    <property type="term" value="F:DNA-binding transcription factor activity, RNA polymerase II-specific"/>
    <property type="evidence" value="ECO:0007669"/>
    <property type="project" value="TreeGrafter"/>
</dbReference>
<dbReference type="PANTHER" id="PTHR45776">
    <property type="entry name" value="MIP04163P"/>
    <property type="match status" value="1"/>
</dbReference>
<feature type="compositionally biased region" description="Polar residues" evidence="6">
    <location>
        <begin position="182"/>
        <end position="196"/>
    </location>
</feature>
<dbReference type="GO" id="GO:0005634">
    <property type="term" value="C:nucleus"/>
    <property type="evidence" value="ECO:0007669"/>
    <property type="project" value="UniProtKB-SubCell"/>
</dbReference>
<organism evidence="8">
    <name type="scientific">Notodromas monacha</name>
    <dbReference type="NCBI Taxonomy" id="399045"/>
    <lineage>
        <taxon>Eukaryota</taxon>
        <taxon>Metazoa</taxon>
        <taxon>Ecdysozoa</taxon>
        <taxon>Arthropoda</taxon>
        <taxon>Crustacea</taxon>
        <taxon>Oligostraca</taxon>
        <taxon>Ostracoda</taxon>
        <taxon>Podocopa</taxon>
        <taxon>Podocopida</taxon>
        <taxon>Cypridocopina</taxon>
        <taxon>Cypridoidea</taxon>
        <taxon>Cyprididae</taxon>
        <taxon>Notodromas</taxon>
    </lineage>
</organism>
<dbReference type="PANTHER" id="PTHR45776:SF2">
    <property type="entry name" value="MIP04163P"/>
    <property type="match status" value="1"/>
</dbReference>
<evidence type="ECO:0000256" key="5">
    <source>
        <dbReference type="ARBA" id="ARBA00023242"/>
    </source>
</evidence>
<evidence type="ECO:0000256" key="1">
    <source>
        <dbReference type="ARBA" id="ARBA00004123"/>
    </source>
</evidence>
<keyword evidence="2" id="KW-0805">Transcription regulation</keyword>
<reference evidence="8" key="1">
    <citation type="submission" date="2020-11" db="EMBL/GenBank/DDBJ databases">
        <authorList>
            <person name="Tran Van P."/>
        </authorList>
    </citation>
    <scope>NUCLEOTIDE SEQUENCE</scope>
</reference>
<dbReference type="GO" id="GO:0000978">
    <property type="term" value="F:RNA polymerase II cis-regulatory region sequence-specific DNA binding"/>
    <property type="evidence" value="ECO:0007669"/>
    <property type="project" value="TreeGrafter"/>
</dbReference>
<proteinExistence type="predicted"/>
<dbReference type="AlphaFoldDB" id="A0A7R9BKA1"/>
<dbReference type="EMBL" id="CAJPEX010000743">
    <property type="protein sequence ID" value="CAG0917050.1"/>
    <property type="molecule type" value="Genomic_DNA"/>
</dbReference>
<comment type="subcellular location">
    <subcellularLocation>
        <location evidence="1">Nucleus</location>
    </subcellularLocation>
</comment>
<keyword evidence="3" id="KW-0238">DNA-binding</keyword>
<feature type="region of interest" description="Disordered" evidence="6">
    <location>
        <begin position="165"/>
        <end position="198"/>
    </location>
</feature>
<dbReference type="OrthoDB" id="6382949at2759"/>
<accession>A0A7R9BKA1</accession>
<keyword evidence="4" id="KW-0804">Transcription</keyword>
<keyword evidence="5" id="KW-0539">Nucleus</keyword>
<keyword evidence="9" id="KW-1185">Reference proteome</keyword>